<dbReference type="Proteomes" id="UP000006727">
    <property type="component" value="Chromosome 23"/>
</dbReference>
<dbReference type="InParanoid" id="A0A2K1II39"/>
<reference evidence="2" key="3">
    <citation type="submission" date="2020-12" db="UniProtKB">
        <authorList>
            <consortium name="EnsemblPlants"/>
        </authorList>
    </citation>
    <scope>IDENTIFICATION</scope>
</reference>
<dbReference type="AlphaFoldDB" id="A0A2K1II39"/>
<proteinExistence type="predicted"/>
<dbReference type="EMBL" id="ABEU02000023">
    <property type="protein sequence ID" value="PNR28941.1"/>
    <property type="molecule type" value="Genomic_DNA"/>
</dbReference>
<reference evidence="1 3" key="2">
    <citation type="journal article" date="2018" name="Plant J.">
        <title>The Physcomitrella patens chromosome-scale assembly reveals moss genome structure and evolution.</title>
        <authorList>
            <person name="Lang D."/>
            <person name="Ullrich K.K."/>
            <person name="Murat F."/>
            <person name="Fuchs J."/>
            <person name="Jenkins J."/>
            <person name="Haas F.B."/>
            <person name="Piednoel M."/>
            <person name="Gundlach H."/>
            <person name="Van Bel M."/>
            <person name="Meyberg R."/>
            <person name="Vives C."/>
            <person name="Morata J."/>
            <person name="Symeonidi A."/>
            <person name="Hiss M."/>
            <person name="Muchero W."/>
            <person name="Kamisugi Y."/>
            <person name="Saleh O."/>
            <person name="Blanc G."/>
            <person name="Decker E.L."/>
            <person name="van Gessel N."/>
            <person name="Grimwood J."/>
            <person name="Hayes R.D."/>
            <person name="Graham S.W."/>
            <person name="Gunter L.E."/>
            <person name="McDaniel S.F."/>
            <person name="Hoernstein S.N.W."/>
            <person name="Larsson A."/>
            <person name="Li F.W."/>
            <person name="Perroud P.F."/>
            <person name="Phillips J."/>
            <person name="Ranjan P."/>
            <person name="Rokshar D.S."/>
            <person name="Rothfels C.J."/>
            <person name="Schneider L."/>
            <person name="Shu S."/>
            <person name="Stevenson D.W."/>
            <person name="Thummler F."/>
            <person name="Tillich M."/>
            <person name="Villarreal Aguilar J.C."/>
            <person name="Widiez T."/>
            <person name="Wong G.K."/>
            <person name="Wymore A."/>
            <person name="Zhang Y."/>
            <person name="Zimmer A.D."/>
            <person name="Quatrano R.S."/>
            <person name="Mayer K.F.X."/>
            <person name="Goodstein D."/>
            <person name="Casacuberta J.M."/>
            <person name="Vandepoele K."/>
            <person name="Reski R."/>
            <person name="Cuming A.C."/>
            <person name="Tuskan G.A."/>
            <person name="Maumus F."/>
            <person name="Salse J."/>
            <person name="Schmutz J."/>
            <person name="Rensing S.A."/>
        </authorList>
    </citation>
    <scope>NUCLEOTIDE SEQUENCE [LARGE SCALE GENOMIC DNA]</scope>
    <source>
        <strain evidence="2 3">cv. Gransden 2004</strain>
    </source>
</reference>
<dbReference type="EnsemblPlants" id="Pp3c23_5234V3.1">
    <property type="protein sequence ID" value="PAC:32948756.CDS.1"/>
    <property type="gene ID" value="Pp3c23_5234"/>
</dbReference>
<dbReference type="Gramene" id="Pp3c23_5234V3.1">
    <property type="protein sequence ID" value="PAC:32948756.CDS.1"/>
    <property type="gene ID" value="Pp3c23_5234"/>
</dbReference>
<accession>A0A2K1II39</accession>
<gene>
    <name evidence="1" type="ORF">PHYPA_027633</name>
</gene>
<organism evidence="1">
    <name type="scientific">Physcomitrium patens</name>
    <name type="common">Spreading-leaved earth moss</name>
    <name type="synonym">Physcomitrella patens</name>
    <dbReference type="NCBI Taxonomy" id="3218"/>
    <lineage>
        <taxon>Eukaryota</taxon>
        <taxon>Viridiplantae</taxon>
        <taxon>Streptophyta</taxon>
        <taxon>Embryophyta</taxon>
        <taxon>Bryophyta</taxon>
        <taxon>Bryophytina</taxon>
        <taxon>Bryopsida</taxon>
        <taxon>Funariidae</taxon>
        <taxon>Funariales</taxon>
        <taxon>Funariaceae</taxon>
        <taxon>Physcomitrium</taxon>
    </lineage>
</organism>
<reference evidence="1 3" key="1">
    <citation type="journal article" date="2008" name="Science">
        <title>The Physcomitrella genome reveals evolutionary insights into the conquest of land by plants.</title>
        <authorList>
            <person name="Rensing S."/>
            <person name="Lang D."/>
            <person name="Zimmer A."/>
            <person name="Terry A."/>
            <person name="Salamov A."/>
            <person name="Shapiro H."/>
            <person name="Nishiyama T."/>
            <person name="Perroud P.-F."/>
            <person name="Lindquist E."/>
            <person name="Kamisugi Y."/>
            <person name="Tanahashi T."/>
            <person name="Sakakibara K."/>
            <person name="Fujita T."/>
            <person name="Oishi K."/>
            <person name="Shin-I T."/>
            <person name="Kuroki Y."/>
            <person name="Toyoda A."/>
            <person name="Suzuki Y."/>
            <person name="Hashimoto A."/>
            <person name="Yamaguchi K."/>
            <person name="Sugano A."/>
            <person name="Kohara Y."/>
            <person name="Fujiyama A."/>
            <person name="Anterola A."/>
            <person name="Aoki S."/>
            <person name="Ashton N."/>
            <person name="Barbazuk W.B."/>
            <person name="Barker E."/>
            <person name="Bennetzen J."/>
            <person name="Bezanilla M."/>
            <person name="Blankenship R."/>
            <person name="Cho S.H."/>
            <person name="Dutcher S."/>
            <person name="Estelle M."/>
            <person name="Fawcett J.A."/>
            <person name="Gundlach H."/>
            <person name="Hanada K."/>
            <person name="Heyl A."/>
            <person name="Hicks K.A."/>
            <person name="Hugh J."/>
            <person name="Lohr M."/>
            <person name="Mayer K."/>
            <person name="Melkozernov A."/>
            <person name="Murata T."/>
            <person name="Nelson D."/>
            <person name="Pils B."/>
            <person name="Prigge M."/>
            <person name="Reiss B."/>
            <person name="Renner T."/>
            <person name="Rombauts S."/>
            <person name="Rushton P."/>
            <person name="Sanderfoot A."/>
            <person name="Schween G."/>
            <person name="Shiu S.-H."/>
            <person name="Stueber K."/>
            <person name="Theodoulou F.L."/>
            <person name="Tu H."/>
            <person name="Van de Peer Y."/>
            <person name="Verrier P.J."/>
            <person name="Waters E."/>
            <person name="Wood A."/>
            <person name="Yang L."/>
            <person name="Cove D."/>
            <person name="Cuming A."/>
            <person name="Hasebe M."/>
            <person name="Lucas S."/>
            <person name="Mishler D.B."/>
            <person name="Reski R."/>
            <person name="Grigoriev I."/>
            <person name="Quatrano R.S."/>
            <person name="Boore J.L."/>
        </authorList>
    </citation>
    <scope>NUCLEOTIDE SEQUENCE [LARGE SCALE GENOMIC DNA]</scope>
    <source>
        <strain evidence="2 3">cv. Gransden 2004</strain>
    </source>
</reference>
<protein>
    <submittedName>
        <fullName evidence="1 2">Uncharacterized protein</fullName>
    </submittedName>
</protein>
<name>A0A2K1II39_PHYPA</name>
<keyword evidence="3" id="KW-1185">Reference proteome</keyword>
<evidence type="ECO:0000313" key="3">
    <source>
        <dbReference type="Proteomes" id="UP000006727"/>
    </source>
</evidence>
<evidence type="ECO:0000313" key="2">
    <source>
        <dbReference type="EnsemblPlants" id="PAC:32948756.CDS.1"/>
    </source>
</evidence>
<evidence type="ECO:0000313" key="1">
    <source>
        <dbReference type="EMBL" id="PNR28941.1"/>
    </source>
</evidence>
<sequence length="78" mass="8848">MKVDSGFIQMHDILPSSLKSALLSNMRFQSQFVHLSFEAILGRFSFSMLLNLLRHLASGTCLRTTSRAKHQMCLPYST</sequence>